<evidence type="ECO:0000259" key="6">
    <source>
        <dbReference type="PROSITE" id="PS50102"/>
    </source>
</evidence>
<dbReference type="InterPro" id="IPR000504">
    <property type="entry name" value="RRM_dom"/>
</dbReference>
<dbReference type="PANTHER" id="PTHR48033">
    <property type="entry name" value="RNA-BINDING (RRM/RBD/RNP MOTIFS) FAMILY PROTEIN"/>
    <property type="match status" value="1"/>
</dbReference>
<feature type="domain" description="RRM" evidence="6">
    <location>
        <begin position="171"/>
        <end position="248"/>
    </location>
</feature>
<evidence type="ECO:0000256" key="3">
    <source>
        <dbReference type="ARBA" id="ARBA00023242"/>
    </source>
</evidence>
<dbReference type="InterPro" id="IPR012677">
    <property type="entry name" value="Nucleotide-bd_a/b_plait_sf"/>
</dbReference>
<feature type="domain" description="RRM" evidence="6">
    <location>
        <begin position="341"/>
        <end position="418"/>
    </location>
</feature>
<feature type="compositionally biased region" description="Polar residues" evidence="5">
    <location>
        <begin position="428"/>
        <end position="444"/>
    </location>
</feature>
<evidence type="ECO:0000256" key="4">
    <source>
        <dbReference type="PROSITE-ProRule" id="PRU00176"/>
    </source>
</evidence>
<keyword evidence="3" id="KW-0539">Nucleus</keyword>
<dbReference type="Gene3D" id="3.30.70.330">
    <property type="match status" value="5"/>
</dbReference>
<dbReference type="SMART" id="SM00360">
    <property type="entry name" value="RRM"/>
    <property type="match status" value="5"/>
</dbReference>
<feature type="domain" description="RRM" evidence="6">
    <location>
        <begin position="3"/>
        <end position="78"/>
    </location>
</feature>
<feature type="domain" description="RRM" evidence="6">
    <location>
        <begin position="86"/>
        <end position="163"/>
    </location>
</feature>
<name>A0ABY6KJL1_9ARAC</name>
<dbReference type="Proteomes" id="UP001235939">
    <property type="component" value="Chromosome 06"/>
</dbReference>
<comment type="subcellular location">
    <subcellularLocation>
        <location evidence="1">Nucleus</location>
    </subcellularLocation>
</comment>
<protein>
    <recommendedName>
        <fullName evidence="6">RRM domain-containing protein</fullName>
    </recommendedName>
</protein>
<keyword evidence="2 4" id="KW-0694">RNA-binding</keyword>
<evidence type="ECO:0000256" key="2">
    <source>
        <dbReference type="ARBA" id="ARBA00022884"/>
    </source>
</evidence>
<dbReference type="EMBL" id="CP092868">
    <property type="protein sequence ID" value="UYV68899.1"/>
    <property type="molecule type" value="Genomic_DNA"/>
</dbReference>
<keyword evidence="8" id="KW-1185">Reference proteome</keyword>
<dbReference type="SUPFAM" id="SSF54928">
    <property type="entry name" value="RNA-binding domain, RBD"/>
    <property type="match status" value="4"/>
</dbReference>
<evidence type="ECO:0000256" key="5">
    <source>
        <dbReference type="SAM" id="MobiDB-lite"/>
    </source>
</evidence>
<reference evidence="7 8" key="1">
    <citation type="submission" date="2022-01" db="EMBL/GenBank/DDBJ databases">
        <title>A chromosomal length assembly of Cordylochernes scorpioides.</title>
        <authorList>
            <person name="Zeh D."/>
            <person name="Zeh J."/>
        </authorList>
    </citation>
    <scope>NUCLEOTIDE SEQUENCE [LARGE SCALE GENOMIC DNA]</scope>
    <source>
        <strain evidence="7">IN4F17</strain>
        <tissue evidence="7">Whole Body</tissue>
    </source>
</reference>
<gene>
    <name evidence="7" type="ORF">LAZ67_6001522</name>
</gene>
<evidence type="ECO:0000313" key="7">
    <source>
        <dbReference type="EMBL" id="UYV68899.1"/>
    </source>
</evidence>
<dbReference type="InterPro" id="IPR035979">
    <property type="entry name" value="RBD_domain_sf"/>
</dbReference>
<dbReference type="PANTHER" id="PTHR48033:SF10">
    <property type="entry name" value="RNA-BINDING PROTEIN SQUID"/>
    <property type="match status" value="1"/>
</dbReference>
<sequence>MNRYIRVTNLPRTTTDDQLTEFFGQFGEVINAYVNLKASGKLKGFVTFRTEEVAKALIERKDKLKLEGNKLTIKASLPKKEKHISNEIFVNNLSIEITDDQLAEFFSTFGEVKEACVVRDVSGQSRSSGFVTFSTREVAQALFEREDALELEGNKLNIKALLPKNEKHISNEIFVNNLPTEITDNQLVEFFNTFGEVQEACVIRGASGQSRGFGFVTFSTREVAKGLIEREDTLELEGNKLTIEASLFKNEKHISNEIFVNNLPIETTDDQLAEFFSTFGEVKKACVVREASGQSRGFGFVTFSTREVAKGLIEREDTLELEGKKLRINVSIPKDVRHISKKVFVKNLPNETTDDQLAEFFGTFGEVQKAYVIRDATGQSRGFGFVTFVNVETAMTVVKRKEPLTFGESELFIEASRPKTETNKHTGVKNTSSHNAKTSFNPKR</sequence>
<evidence type="ECO:0000313" key="8">
    <source>
        <dbReference type="Proteomes" id="UP001235939"/>
    </source>
</evidence>
<dbReference type="CDD" id="cd00590">
    <property type="entry name" value="RRM_SF"/>
    <property type="match status" value="2"/>
</dbReference>
<dbReference type="Pfam" id="PF00076">
    <property type="entry name" value="RRM_1"/>
    <property type="match status" value="5"/>
</dbReference>
<feature type="region of interest" description="Disordered" evidence="5">
    <location>
        <begin position="416"/>
        <end position="444"/>
    </location>
</feature>
<evidence type="ECO:0000256" key="1">
    <source>
        <dbReference type="ARBA" id="ARBA00004123"/>
    </source>
</evidence>
<dbReference type="PROSITE" id="PS50102">
    <property type="entry name" value="RRM"/>
    <property type="match status" value="5"/>
</dbReference>
<proteinExistence type="predicted"/>
<organism evidence="7 8">
    <name type="scientific">Cordylochernes scorpioides</name>
    <dbReference type="NCBI Taxonomy" id="51811"/>
    <lineage>
        <taxon>Eukaryota</taxon>
        <taxon>Metazoa</taxon>
        <taxon>Ecdysozoa</taxon>
        <taxon>Arthropoda</taxon>
        <taxon>Chelicerata</taxon>
        <taxon>Arachnida</taxon>
        <taxon>Pseudoscorpiones</taxon>
        <taxon>Cheliferoidea</taxon>
        <taxon>Chernetidae</taxon>
        <taxon>Cordylochernes</taxon>
    </lineage>
</organism>
<feature type="domain" description="RRM" evidence="6">
    <location>
        <begin position="256"/>
        <end position="333"/>
    </location>
</feature>
<accession>A0ABY6KJL1</accession>